<evidence type="ECO:0000256" key="3">
    <source>
        <dbReference type="ARBA" id="ARBA00022692"/>
    </source>
</evidence>
<keyword evidence="5 6" id="KW-0472">Membrane</keyword>
<dbReference type="SUPFAM" id="SSF53649">
    <property type="entry name" value="Alkaline phosphatase-like"/>
    <property type="match status" value="1"/>
</dbReference>
<evidence type="ECO:0000256" key="4">
    <source>
        <dbReference type="ARBA" id="ARBA00022989"/>
    </source>
</evidence>
<dbReference type="EMBL" id="DS995299">
    <property type="protein sequence ID" value="EDZ65064.1"/>
    <property type="molecule type" value="Genomic_DNA"/>
</dbReference>
<dbReference type="PANTHER" id="PTHR47371:SF3">
    <property type="entry name" value="PHOSPHOGLYCEROL TRANSFERASE I"/>
    <property type="match status" value="1"/>
</dbReference>
<dbReference type="Pfam" id="PF00884">
    <property type="entry name" value="Sulfatase"/>
    <property type="match status" value="1"/>
</dbReference>
<dbReference type="InterPro" id="IPR050448">
    <property type="entry name" value="OpgB/LTA_synthase_biosynth"/>
</dbReference>
<keyword evidence="9" id="KW-1185">Reference proteome</keyword>
<organism evidence="8 9">
    <name type="scientific">beta proteobacterium KB13</name>
    <dbReference type="NCBI Taxonomy" id="314607"/>
    <lineage>
        <taxon>Bacteria</taxon>
        <taxon>Pseudomonadati</taxon>
        <taxon>Pseudomonadota</taxon>
        <taxon>Betaproteobacteria</taxon>
        <taxon>Nitrosomonadales</taxon>
        <taxon>OM43 clade</taxon>
    </lineage>
</organism>
<keyword evidence="4 6" id="KW-1133">Transmembrane helix</keyword>
<comment type="subcellular location">
    <subcellularLocation>
        <location evidence="1">Cell membrane</location>
        <topology evidence="1">Multi-pass membrane protein</topology>
    </subcellularLocation>
</comment>
<dbReference type="EC" id="2.7.8.20" evidence="8"/>
<evidence type="ECO:0000256" key="2">
    <source>
        <dbReference type="ARBA" id="ARBA00022475"/>
    </source>
</evidence>
<evidence type="ECO:0000259" key="7">
    <source>
        <dbReference type="Pfam" id="PF00884"/>
    </source>
</evidence>
<dbReference type="PANTHER" id="PTHR47371">
    <property type="entry name" value="LIPOTEICHOIC ACID SYNTHASE"/>
    <property type="match status" value="1"/>
</dbReference>
<dbReference type="STRING" id="314607.KB13_1196"/>
<dbReference type="InterPro" id="IPR017850">
    <property type="entry name" value="Alkaline_phosphatase_core_sf"/>
</dbReference>
<dbReference type="Gene3D" id="3.40.720.10">
    <property type="entry name" value="Alkaline Phosphatase, subunit A"/>
    <property type="match status" value="1"/>
</dbReference>
<protein>
    <submittedName>
        <fullName evidence="8">Phosphoglycerol transferase I, putative</fullName>
        <ecNumber evidence="8">2.7.8.20</ecNumber>
    </submittedName>
</protein>
<evidence type="ECO:0000256" key="5">
    <source>
        <dbReference type="ARBA" id="ARBA00023136"/>
    </source>
</evidence>
<feature type="transmembrane region" description="Helical" evidence="6">
    <location>
        <begin position="31"/>
        <end position="54"/>
    </location>
</feature>
<gene>
    <name evidence="8" type="ORF">KB13_1196</name>
</gene>
<reference evidence="9" key="1">
    <citation type="journal article" date="2012" name="Stand. Genomic Sci.">
        <title>Genome sequence of strain HIMB624, a cultured representative from the OM43 clade of marine Betaproteobacteria.</title>
        <authorList>
            <person name="Huggett M.J."/>
            <person name="Hayakawa D.H."/>
            <person name="Rappe M.S."/>
        </authorList>
    </citation>
    <scope>NUCLEOTIDE SEQUENCE [LARGE SCALE GENOMIC DNA]</scope>
    <source>
        <strain evidence="9">KB13</strain>
    </source>
</reference>
<accession>B6BVW7</accession>
<evidence type="ECO:0000256" key="1">
    <source>
        <dbReference type="ARBA" id="ARBA00004651"/>
    </source>
</evidence>
<keyword evidence="3 6" id="KW-0812">Transmembrane</keyword>
<evidence type="ECO:0000256" key="6">
    <source>
        <dbReference type="SAM" id="Phobius"/>
    </source>
</evidence>
<dbReference type="eggNOG" id="COG1368">
    <property type="taxonomic scope" value="Bacteria"/>
</dbReference>
<feature type="domain" description="Sulfatase N-terminal" evidence="7">
    <location>
        <begin position="132"/>
        <end position="424"/>
    </location>
</feature>
<evidence type="ECO:0000313" key="9">
    <source>
        <dbReference type="Proteomes" id="UP000004188"/>
    </source>
</evidence>
<evidence type="ECO:0000313" key="8">
    <source>
        <dbReference type="EMBL" id="EDZ65064.1"/>
    </source>
</evidence>
<dbReference type="InterPro" id="IPR000917">
    <property type="entry name" value="Sulfatase_N"/>
</dbReference>
<dbReference type="HOGENOM" id="CLU_023986_2_0_4"/>
<dbReference type="GO" id="GO:0005886">
    <property type="term" value="C:plasma membrane"/>
    <property type="evidence" value="ECO:0007669"/>
    <property type="project" value="UniProtKB-SubCell"/>
</dbReference>
<feature type="transmembrane region" description="Helical" evidence="6">
    <location>
        <begin position="75"/>
        <end position="96"/>
    </location>
</feature>
<dbReference type="Proteomes" id="UP000004188">
    <property type="component" value="Unassembled WGS sequence"/>
</dbReference>
<proteinExistence type="predicted"/>
<keyword evidence="2" id="KW-1003">Cell membrane</keyword>
<sequence>MNKEFGEVYPYEFFYHLFFGLNEFTEVNQDYFFSFIQNGFVLPACASVLIYLIIKFINTAQVENLFVIKLIDLTNVIFKIRVLLVLITLSIIWLLFSINIQILFTKTHDGDFFKNNYVAPQLEKILVPKVKRNLILIFVESLSAEYENTIRYPDDLLKDIKALTENDTSLQFKQALHNRWTQSGIFDSMCGAPLKHNFAMRFQDKPREKSWNIFSIFFKPFNSYPKYAPKIICLGDVLKHHGYKNIFFGGADLNFAGKGQFLSQHGYDIAYGKQHWENLGERDFNQWGLHDDRLFLQAKKFLLDLDKPAQPFNLTMLTLNLHEPDGFTDTTCESQNLYDYKGLVKCTDYALADFVQFFYANELQHSTDLVILGDHNPRSKKSLVDGKETDNQFIFNRFISQTKLQLNRSMTYHFGMFPSILNMLGFTFPNNQLGIEPSFFGEAVKESAISKLEPEELNEFINQYSEFYSKLMYSYEK</sequence>
<keyword evidence="8" id="KW-0808">Transferase</keyword>
<dbReference type="GO" id="GO:0008960">
    <property type="term" value="F:phosphatidylglycerol-membrane-oligosaccharide glycerophosphotransferase activity"/>
    <property type="evidence" value="ECO:0007669"/>
    <property type="project" value="UniProtKB-EC"/>
</dbReference>
<name>B6BVW7_9PROT</name>
<dbReference type="AlphaFoldDB" id="B6BVW7"/>